<evidence type="ECO:0000259" key="1">
    <source>
        <dbReference type="Pfam" id="PF02602"/>
    </source>
</evidence>
<dbReference type="SUPFAM" id="SSF69618">
    <property type="entry name" value="HemD-like"/>
    <property type="match status" value="1"/>
</dbReference>
<proteinExistence type="predicted"/>
<accession>A0ABW4NCN1</accession>
<name>A0ABW4NCN1_9SPHN</name>
<dbReference type="CDD" id="cd06578">
    <property type="entry name" value="HemD"/>
    <property type="match status" value="1"/>
</dbReference>
<protein>
    <submittedName>
        <fullName evidence="2">Uroporphyrinogen-III synthase</fullName>
        <ecNumber evidence="2">4.2.1.75</ecNumber>
    </submittedName>
</protein>
<organism evidence="2 3">
    <name type="scientific">Sphingomonas floccifaciens</name>
    <dbReference type="NCBI Taxonomy" id="1844115"/>
    <lineage>
        <taxon>Bacteria</taxon>
        <taxon>Pseudomonadati</taxon>
        <taxon>Pseudomonadota</taxon>
        <taxon>Alphaproteobacteria</taxon>
        <taxon>Sphingomonadales</taxon>
        <taxon>Sphingomonadaceae</taxon>
        <taxon>Sphingomonas</taxon>
    </lineage>
</organism>
<dbReference type="InterPro" id="IPR003754">
    <property type="entry name" value="4pyrrol_synth_uPrphyn_synth"/>
</dbReference>
<sequence length="207" mass="21071">MTQRLAVLRPEPGNAATADRIEALGHVALRLPLFVVRPLDWHMPDPAEFDSLLLSSANAVRHAGPDLSRLTALPVHAVGQASAAAARAAGFSVVAVGEGGIDALSPPGRVLRLVGREHRPAPAARTIAVYASDALTPDLSMLDGATALLHSPRAAARLAGLVDPSGIAIATISPAALDAAGSGWRRVAIADRPTDAALIAAALALAD</sequence>
<keyword evidence="2" id="KW-0456">Lyase</keyword>
<evidence type="ECO:0000313" key="3">
    <source>
        <dbReference type="Proteomes" id="UP001597283"/>
    </source>
</evidence>
<gene>
    <name evidence="2" type="ORF">ACFSC3_09435</name>
</gene>
<dbReference type="Gene3D" id="3.40.50.10090">
    <property type="match status" value="1"/>
</dbReference>
<dbReference type="Proteomes" id="UP001597283">
    <property type="component" value="Unassembled WGS sequence"/>
</dbReference>
<dbReference type="GO" id="GO:0004852">
    <property type="term" value="F:uroporphyrinogen-III synthase activity"/>
    <property type="evidence" value="ECO:0007669"/>
    <property type="project" value="UniProtKB-EC"/>
</dbReference>
<dbReference type="InterPro" id="IPR036108">
    <property type="entry name" value="4pyrrol_syn_uPrphyn_synt_sf"/>
</dbReference>
<feature type="domain" description="Tetrapyrrole biosynthesis uroporphyrinogen III synthase" evidence="1">
    <location>
        <begin position="16"/>
        <end position="200"/>
    </location>
</feature>
<dbReference type="EC" id="4.2.1.75" evidence="2"/>
<keyword evidence="3" id="KW-1185">Reference proteome</keyword>
<evidence type="ECO:0000313" key="2">
    <source>
        <dbReference type="EMBL" id="MFD1787796.1"/>
    </source>
</evidence>
<dbReference type="Pfam" id="PF02602">
    <property type="entry name" value="HEM4"/>
    <property type="match status" value="1"/>
</dbReference>
<dbReference type="EMBL" id="JBHUFC010000003">
    <property type="protein sequence ID" value="MFD1787796.1"/>
    <property type="molecule type" value="Genomic_DNA"/>
</dbReference>
<dbReference type="RefSeq" id="WP_380940158.1">
    <property type="nucleotide sequence ID" value="NZ_JBHUFC010000003.1"/>
</dbReference>
<comment type="caution">
    <text evidence="2">The sequence shown here is derived from an EMBL/GenBank/DDBJ whole genome shotgun (WGS) entry which is preliminary data.</text>
</comment>
<reference evidence="3" key="1">
    <citation type="journal article" date="2019" name="Int. J. Syst. Evol. Microbiol.">
        <title>The Global Catalogue of Microorganisms (GCM) 10K type strain sequencing project: providing services to taxonomists for standard genome sequencing and annotation.</title>
        <authorList>
            <consortium name="The Broad Institute Genomics Platform"/>
            <consortium name="The Broad Institute Genome Sequencing Center for Infectious Disease"/>
            <person name="Wu L."/>
            <person name="Ma J."/>
        </authorList>
    </citation>
    <scope>NUCLEOTIDE SEQUENCE [LARGE SCALE GENOMIC DNA]</scope>
    <source>
        <strain evidence="3">Q85</strain>
    </source>
</reference>